<proteinExistence type="predicted"/>
<dbReference type="EMBL" id="KI913186">
    <property type="protein sequence ID" value="ETV68359.1"/>
    <property type="molecule type" value="Genomic_DNA"/>
</dbReference>
<accession>W4FND6</accession>
<protein>
    <submittedName>
        <fullName evidence="1">Uncharacterized protein</fullName>
    </submittedName>
</protein>
<dbReference type="OrthoDB" id="109411at2759"/>
<name>W4FND6_APHAT</name>
<organism evidence="1">
    <name type="scientific">Aphanomyces astaci</name>
    <name type="common">Crayfish plague agent</name>
    <dbReference type="NCBI Taxonomy" id="112090"/>
    <lineage>
        <taxon>Eukaryota</taxon>
        <taxon>Sar</taxon>
        <taxon>Stramenopiles</taxon>
        <taxon>Oomycota</taxon>
        <taxon>Saprolegniomycetes</taxon>
        <taxon>Saprolegniales</taxon>
        <taxon>Verrucalvaceae</taxon>
        <taxon>Aphanomyces</taxon>
    </lineage>
</organism>
<dbReference type="RefSeq" id="XP_009842154.1">
    <property type="nucleotide sequence ID" value="XM_009843852.1"/>
</dbReference>
<reference evidence="1" key="1">
    <citation type="submission" date="2013-12" db="EMBL/GenBank/DDBJ databases">
        <title>The Genome Sequence of Aphanomyces astaci APO3.</title>
        <authorList>
            <consortium name="The Broad Institute Genomics Platform"/>
            <person name="Russ C."/>
            <person name="Tyler B."/>
            <person name="van West P."/>
            <person name="Dieguez-Uribeondo J."/>
            <person name="Young S.K."/>
            <person name="Zeng Q."/>
            <person name="Gargeya S."/>
            <person name="Fitzgerald M."/>
            <person name="Abouelleil A."/>
            <person name="Alvarado L."/>
            <person name="Chapman S.B."/>
            <person name="Gainer-Dewar J."/>
            <person name="Goldberg J."/>
            <person name="Griggs A."/>
            <person name="Gujja S."/>
            <person name="Hansen M."/>
            <person name="Howarth C."/>
            <person name="Imamovic A."/>
            <person name="Ireland A."/>
            <person name="Larimer J."/>
            <person name="McCowan C."/>
            <person name="Murphy C."/>
            <person name="Pearson M."/>
            <person name="Poon T.W."/>
            <person name="Priest M."/>
            <person name="Roberts A."/>
            <person name="Saif S."/>
            <person name="Shea T."/>
            <person name="Sykes S."/>
            <person name="Wortman J."/>
            <person name="Nusbaum C."/>
            <person name="Birren B."/>
        </authorList>
    </citation>
    <scope>NUCLEOTIDE SEQUENCE [LARGE SCALE GENOMIC DNA]</scope>
    <source>
        <strain evidence="1">APO3</strain>
    </source>
</reference>
<sequence length="90" mass="10225">MVIPTSRVKSKRFITKVMFLAAVARPRYDFHNKAMFDGKTGDGEDTESMGTNDYKLPHLSKDASIKDLTLFNVKCDQLIYDRAVDHLSGR</sequence>
<dbReference type="VEuPathDB" id="FungiDB:H257_15680"/>
<dbReference type="AlphaFoldDB" id="W4FND6"/>
<dbReference type="PANTHER" id="PTHR47169:SF2">
    <property type="entry name" value="OS01G0541250 PROTEIN"/>
    <property type="match status" value="1"/>
</dbReference>
<gene>
    <name evidence="1" type="ORF">H257_15680</name>
</gene>
<dbReference type="PANTHER" id="PTHR47169">
    <property type="entry name" value="OS01G0541250 PROTEIN"/>
    <property type="match status" value="1"/>
</dbReference>
<evidence type="ECO:0000313" key="1">
    <source>
        <dbReference type="EMBL" id="ETV68359.1"/>
    </source>
</evidence>
<dbReference type="GeneID" id="20817676"/>